<proteinExistence type="predicted"/>
<name>A0A839HF98_9GAMM</name>
<organism evidence="1 2">
    <name type="scientific">Thiospirillum jenense</name>
    <dbReference type="NCBI Taxonomy" id="1653858"/>
    <lineage>
        <taxon>Bacteria</taxon>
        <taxon>Pseudomonadati</taxon>
        <taxon>Pseudomonadota</taxon>
        <taxon>Gammaproteobacteria</taxon>
        <taxon>Chromatiales</taxon>
        <taxon>Chromatiaceae</taxon>
        <taxon>Thiospirillum</taxon>
    </lineage>
</organism>
<sequence>MTTYLLLLAEVTSAAESLSDQLQVHGFISQAVLHTTENQWLGDSAHTSFAFTEIGVNSSLRLTPRLLFSGQILSRRAGELSNGTPTIDFALADFNLVSSTHNQVGIRAGRFKNPLGLYNETRDVPFTRSGIFLPQVIYFDKVRNLALSSDGLLFYNDFYLENGNISFSLGGGWPLVDTNVENAYLFRNFSGQLQADNPGWLASFWYSNQSERFKLGLSAMTVDMQFNPNVNALPFTTPGAGHVDLLYLVASVQYNTEQWSFTAEYSREPIEWRQFGQLFPDYKANAEGYYLQTTYRFHPQWEWLLRYEEGFANRADRHGNDLEQISHGFIKKEMGFSKIFSTGLRWNINSQWMLRAEYQLHNGCFILSPRENPDFSQLERNWSLFTLQIGFRF</sequence>
<evidence type="ECO:0000313" key="1">
    <source>
        <dbReference type="EMBL" id="MBB1125898.1"/>
    </source>
</evidence>
<dbReference type="EMBL" id="JABVCQ010000011">
    <property type="protein sequence ID" value="MBB1125898.1"/>
    <property type="molecule type" value="Genomic_DNA"/>
</dbReference>
<comment type="caution">
    <text evidence="1">The sequence shown here is derived from an EMBL/GenBank/DDBJ whole genome shotgun (WGS) entry which is preliminary data.</text>
</comment>
<gene>
    <name evidence="1" type="ORF">HUK38_06590</name>
</gene>
<protein>
    <recommendedName>
        <fullName evidence="3">Porin</fullName>
    </recommendedName>
</protein>
<dbReference type="Proteomes" id="UP000548632">
    <property type="component" value="Unassembled WGS sequence"/>
</dbReference>
<dbReference type="AlphaFoldDB" id="A0A839HF98"/>
<dbReference type="SUPFAM" id="SSF56935">
    <property type="entry name" value="Porins"/>
    <property type="match status" value="1"/>
</dbReference>
<accession>A0A839HF98</accession>
<evidence type="ECO:0008006" key="3">
    <source>
        <dbReference type="Google" id="ProtNLM"/>
    </source>
</evidence>
<evidence type="ECO:0000313" key="2">
    <source>
        <dbReference type="Proteomes" id="UP000548632"/>
    </source>
</evidence>
<dbReference type="InterPro" id="IPR023614">
    <property type="entry name" value="Porin_dom_sf"/>
</dbReference>
<reference evidence="1 2" key="1">
    <citation type="journal article" date="2020" name="Arch. Microbiol.">
        <title>The genome sequence of the giant phototrophic gammaproteobacterium Thiospirillum jenense gives insight into its physiological properties and phylogenetic relationships.</title>
        <authorList>
            <person name="Imhoff J.F."/>
            <person name="Meyer T.E."/>
            <person name="Kyndt J.A."/>
        </authorList>
    </citation>
    <scope>NUCLEOTIDE SEQUENCE [LARGE SCALE GENOMIC DNA]</scope>
    <source>
        <strain evidence="1 2">DSM 216</strain>
    </source>
</reference>
<dbReference type="Gene3D" id="2.40.160.10">
    <property type="entry name" value="Porin"/>
    <property type="match status" value="1"/>
</dbReference>
<keyword evidence="2" id="KW-1185">Reference proteome</keyword>